<organism evidence="2 3">
    <name type="scientific">Nocardioides psychrotolerans</name>
    <dbReference type="NCBI Taxonomy" id="1005945"/>
    <lineage>
        <taxon>Bacteria</taxon>
        <taxon>Bacillati</taxon>
        <taxon>Actinomycetota</taxon>
        <taxon>Actinomycetes</taxon>
        <taxon>Propionibacteriales</taxon>
        <taxon>Nocardioidaceae</taxon>
        <taxon>Nocardioides</taxon>
    </lineage>
</organism>
<name>A0A1I3QEV5_9ACTN</name>
<keyword evidence="3" id="KW-1185">Reference proteome</keyword>
<feature type="region of interest" description="Disordered" evidence="1">
    <location>
        <begin position="96"/>
        <end position="126"/>
    </location>
</feature>
<sequence length="242" mass="26235">MAHATAWLCRVSPSLRQPRADVGLHRVDAQVELVGDLPVAEPLGDAPGYVGLAHREPGVLPSHAVVGEVYAARPWCTARTTATKFLHGGAHRHADDRAAGARARPEADHVIDHDIASGPDGRADDDLVVLSGEHRGDATTDELLGADHGDTLGGRNHAHHYEERRPGRSTPVTGPVARTRASQGKRRDALASPPRLQEEPPDGGLRLRRPSPVRRTSGERAASRPASRRRWRRRGGTRRRTT</sequence>
<evidence type="ECO:0000313" key="3">
    <source>
        <dbReference type="Proteomes" id="UP000198649"/>
    </source>
</evidence>
<feature type="region of interest" description="Disordered" evidence="1">
    <location>
        <begin position="138"/>
        <end position="242"/>
    </location>
</feature>
<evidence type="ECO:0000256" key="1">
    <source>
        <dbReference type="SAM" id="MobiDB-lite"/>
    </source>
</evidence>
<accession>A0A1I3QEV5</accession>
<dbReference type="AlphaFoldDB" id="A0A1I3QEV5"/>
<protein>
    <submittedName>
        <fullName evidence="2">Uncharacterized protein</fullName>
    </submittedName>
</protein>
<feature type="compositionally biased region" description="Basic residues" evidence="1">
    <location>
        <begin position="226"/>
        <end position="242"/>
    </location>
</feature>
<reference evidence="2 3" key="1">
    <citation type="submission" date="2016-10" db="EMBL/GenBank/DDBJ databases">
        <authorList>
            <person name="de Groot N.N."/>
        </authorList>
    </citation>
    <scope>NUCLEOTIDE SEQUENCE [LARGE SCALE GENOMIC DNA]</scope>
    <source>
        <strain evidence="2 3">CGMCC 1.11156</strain>
    </source>
</reference>
<feature type="compositionally biased region" description="Basic and acidic residues" evidence="1">
    <location>
        <begin position="96"/>
        <end position="125"/>
    </location>
</feature>
<proteinExistence type="predicted"/>
<dbReference type="EMBL" id="FOQG01000025">
    <property type="protein sequence ID" value="SFJ32714.1"/>
    <property type="molecule type" value="Genomic_DNA"/>
</dbReference>
<evidence type="ECO:0000313" key="2">
    <source>
        <dbReference type="EMBL" id="SFJ32714.1"/>
    </source>
</evidence>
<gene>
    <name evidence="2" type="ORF">SAMN05216561_12515</name>
</gene>
<dbReference type="Proteomes" id="UP000198649">
    <property type="component" value="Unassembled WGS sequence"/>
</dbReference>